<protein>
    <submittedName>
        <fullName evidence="2">Uncharacterized protein</fullName>
    </submittedName>
</protein>
<evidence type="ECO:0000313" key="2">
    <source>
        <dbReference type="EMBL" id="MPC85010.1"/>
    </source>
</evidence>
<gene>
    <name evidence="2" type="ORF">E2C01_079769</name>
</gene>
<dbReference type="EMBL" id="VSRR010067064">
    <property type="protein sequence ID" value="MPC85010.1"/>
    <property type="molecule type" value="Genomic_DNA"/>
</dbReference>
<reference evidence="2 3" key="1">
    <citation type="submission" date="2019-05" db="EMBL/GenBank/DDBJ databases">
        <title>Another draft genome of Portunus trituberculatus and its Hox gene families provides insights of decapod evolution.</title>
        <authorList>
            <person name="Jeong J.-H."/>
            <person name="Song I."/>
            <person name="Kim S."/>
            <person name="Choi T."/>
            <person name="Kim D."/>
            <person name="Ryu S."/>
            <person name="Kim W."/>
        </authorList>
    </citation>
    <scope>NUCLEOTIDE SEQUENCE [LARGE SCALE GENOMIC DNA]</scope>
    <source>
        <tissue evidence="2">Muscle</tissue>
    </source>
</reference>
<feature type="compositionally biased region" description="Basic and acidic residues" evidence="1">
    <location>
        <begin position="1"/>
        <end position="18"/>
    </location>
</feature>
<accession>A0A5B7IKD7</accession>
<feature type="region of interest" description="Disordered" evidence="1">
    <location>
        <begin position="1"/>
        <end position="23"/>
    </location>
</feature>
<name>A0A5B7IKD7_PORTR</name>
<organism evidence="2 3">
    <name type="scientific">Portunus trituberculatus</name>
    <name type="common">Swimming crab</name>
    <name type="synonym">Neptunus trituberculatus</name>
    <dbReference type="NCBI Taxonomy" id="210409"/>
    <lineage>
        <taxon>Eukaryota</taxon>
        <taxon>Metazoa</taxon>
        <taxon>Ecdysozoa</taxon>
        <taxon>Arthropoda</taxon>
        <taxon>Crustacea</taxon>
        <taxon>Multicrustacea</taxon>
        <taxon>Malacostraca</taxon>
        <taxon>Eumalacostraca</taxon>
        <taxon>Eucarida</taxon>
        <taxon>Decapoda</taxon>
        <taxon>Pleocyemata</taxon>
        <taxon>Brachyura</taxon>
        <taxon>Eubrachyura</taxon>
        <taxon>Portunoidea</taxon>
        <taxon>Portunidae</taxon>
        <taxon>Portuninae</taxon>
        <taxon>Portunus</taxon>
    </lineage>
</organism>
<dbReference type="AlphaFoldDB" id="A0A5B7IKD7"/>
<comment type="caution">
    <text evidence="2">The sequence shown here is derived from an EMBL/GenBank/DDBJ whole genome shotgun (WGS) entry which is preliminary data.</text>
</comment>
<evidence type="ECO:0000313" key="3">
    <source>
        <dbReference type="Proteomes" id="UP000324222"/>
    </source>
</evidence>
<keyword evidence="3" id="KW-1185">Reference proteome</keyword>
<dbReference type="Proteomes" id="UP000324222">
    <property type="component" value="Unassembled WGS sequence"/>
</dbReference>
<evidence type="ECO:0000256" key="1">
    <source>
        <dbReference type="SAM" id="MobiDB-lite"/>
    </source>
</evidence>
<sequence length="87" mass="10319">MDQSMKEKKQITKWETKTRPQTQTQTRCLTPSYLLVHPRDMLGYAFSLQGIKLVVRARVVVTENLECYLEEEATRTLKYRPISEAWR</sequence>
<proteinExistence type="predicted"/>